<keyword evidence="2" id="KW-0813">Transport</keyword>
<comment type="similarity">
    <text evidence="1">Belongs to the 2Fe2S plant-type ferredoxin family.</text>
</comment>
<reference evidence="10 11" key="1">
    <citation type="submission" date="2023-07" db="EMBL/GenBank/DDBJ databases">
        <title>Sorghum-associated microbial communities from plants grown in Nebraska, USA.</title>
        <authorList>
            <person name="Schachtman D."/>
        </authorList>
    </citation>
    <scope>NUCLEOTIDE SEQUENCE [LARGE SCALE GENOMIC DNA]</scope>
    <source>
        <strain evidence="10 11">BE313</strain>
    </source>
</reference>
<dbReference type="SUPFAM" id="SSF54292">
    <property type="entry name" value="2Fe-2S ferredoxin-like"/>
    <property type="match status" value="1"/>
</dbReference>
<dbReference type="RefSeq" id="WP_310375520.1">
    <property type="nucleotide sequence ID" value="NZ_JAVDXT010000004.1"/>
</dbReference>
<dbReference type="InterPro" id="IPR001041">
    <property type="entry name" value="2Fe-2S_ferredoxin-type"/>
</dbReference>
<accession>A0ABU2CD22</accession>
<sequence length="101" mass="11018">MPSEATRYKVSLFPEAEHFDAPPDLPVLVSAEHAGLLLASSCRNGSCRSCICLLLSGRVRYQIAWPGLSAEEKAEGYILPCVAYPMSDMVVQLPPRAGYTF</sequence>
<keyword evidence="3" id="KW-0001">2Fe-2S</keyword>
<dbReference type="Proteomes" id="UP001180487">
    <property type="component" value="Unassembled WGS sequence"/>
</dbReference>
<evidence type="ECO:0000256" key="1">
    <source>
        <dbReference type="ARBA" id="ARBA00007874"/>
    </source>
</evidence>
<evidence type="ECO:0000256" key="8">
    <source>
        <dbReference type="ARBA" id="ARBA00034078"/>
    </source>
</evidence>
<dbReference type="PROSITE" id="PS51085">
    <property type="entry name" value="2FE2S_FER_2"/>
    <property type="match status" value="1"/>
</dbReference>
<keyword evidence="4" id="KW-0479">Metal-binding</keyword>
<evidence type="ECO:0000256" key="5">
    <source>
        <dbReference type="ARBA" id="ARBA00022982"/>
    </source>
</evidence>
<feature type="domain" description="2Fe-2S ferredoxin-type" evidence="9">
    <location>
        <begin position="8"/>
        <end position="97"/>
    </location>
</feature>
<dbReference type="Gene3D" id="3.10.20.30">
    <property type="match status" value="1"/>
</dbReference>
<name>A0ABU2CD22_9BURK</name>
<gene>
    <name evidence="10" type="ORF">J2X19_003806</name>
</gene>
<evidence type="ECO:0000259" key="9">
    <source>
        <dbReference type="PROSITE" id="PS51085"/>
    </source>
</evidence>
<evidence type="ECO:0000256" key="6">
    <source>
        <dbReference type="ARBA" id="ARBA00023004"/>
    </source>
</evidence>
<keyword evidence="6" id="KW-0408">Iron</keyword>
<dbReference type="InterPro" id="IPR036010">
    <property type="entry name" value="2Fe-2S_ferredoxin-like_sf"/>
</dbReference>
<keyword evidence="7" id="KW-0411">Iron-sulfur</keyword>
<organism evidence="10 11">
    <name type="scientific">Rhodoferax ferrireducens</name>
    <dbReference type="NCBI Taxonomy" id="192843"/>
    <lineage>
        <taxon>Bacteria</taxon>
        <taxon>Pseudomonadati</taxon>
        <taxon>Pseudomonadota</taxon>
        <taxon>Betaproteobacteria</taxon>
        <taxon>Burkholderiales</taxon>
        <taxon>Comamonadaceae</taxon>
        <taxon>Rhodoferax</taxon>
    </lineage>
</organism>
<evidence type="ECO:0000256" key="7">
    <source>
        <dbReference type="ARBA" id="ARBA00023014"/>
    </source>
</evidence>
<keyword evidence="5" id="KW-0249">Electron transport</keyword>
<evidence type="ECO:0000313" key="10">
    <source>
        <dbReference type="EMBL" id="MDR7379112.1"/>
    </source>
</evidence>
<dbReference type="Pfam" id="PF00111">
    <property type="entry name" value="Fer2"/>
    <property type="match status" value="1"/>
</dbReference>
<keyword evidence="11" id="KW-1185">Reference proteome</keyword>
<comment type="caution">
    <text evidence="10">The sequence shown here is derived from an EMBL/GenBank/DDBJ whole genome shotgun (WGS) entry which is preliminary data.</text>
</comment>
<dbReference type="EMBL" id="JAVDXT010000004">
    <property type="protein sequence ID" value="MDR7379112.1"/>
    <property type="molecule type" value="Genomic_DNA"/>
</dbReference>
<dbReference type="PANTHER" id="PTHR43112">
    <property type="entry name" value="FERREDOXIN"/>
    <property type="match status" value="1"/>
</dbReference>
<dbReference type="CDD" id="cd00207">
    <property type="entry name" value="fer2"/>
    <property type="match status" value="1"/>
</dbReference>
<evidence type="ECO:0000256" key="4">
    <source>
        <dbReference type="ARBA" id="ARBA00022723"/>
    </source>
</evidence>
<evidence type="ECO:0000313" key="11">
    <source>
        <dbReference type="Proteomes" id="UP001180487"/>
    </source>
</evidence>
<proteinExistence type="inferred from homology"/>
<evidence type="ECO:0000256" key="2">
    <source>
        <dbReference type="ARBA" id="ARBA00022448"/>
    </source>
</evidence>
<evidence type="ECO:0000256" key="3">
    <source>
        <dbReference type="ARBA" id="ARBA00022714"/>
    </source>
</evidence>
<protein>
    <submittedName>
        <fullName evidence="10">Ferredoxin</fullName>
    </submittedName>
</protein>
<dbReference type="InterPro" id="IPR012675">
    <property type="entry name" value="Beta-grasp_dom_sf"/>
</dbReference>
<comment type="cofactor">
    <cofactor evidence="8">
        <name>[2Fe-2S] cluster</name>
        <dbReference type="ChEBI" id="CHEBI:190135"/>
    </cofactor>
</comment>
<dbReference type="PANTHER" id="PTHR43112:SF3">
    <property type="entry name" value="FERREDOXIN-2, CHLOROPLASTIC"/>
    <property type="match status" value="1"/>
</dbReference>